<dbReference type="GO" id="GO:0000166">
    <property type="term" value="F:nucleotide binding"/>
    <property type="evidence" value="ECO:0007669"/>
    <property type="project" value="InterPro"/>
</dbReference>
<dbReference type="Pfam" id="PF00570">
    <property type="entry name" value="HRDC"/>
    <property type="match status" value="1"/>
</dbReference>
<dbReference type="InterPro" id="IPR010997">
    <property type="entry name" value="HRDC-like_sf"/>
</dbReference>
<feature type="domain" description="HRDC" evidence="1">
    <location>
        <begin position="104"/>
        <end position="184"/>
    </location>
</feature>
<dbReference type="InterPro" id="IPR044876">
    <property type="entry name" value="HRDC_dom_sf"/>
</dbReference>
<dbReference type="Proteomes" id="UP000565468">
    <property type="component" value="Unassembled WGS sequence"/>
</dbReference>
<keyword evidence="2" id="KW-0347">Helicase</keyword>
<name>A0A848M967_PAELE</name>
<dbReference type="GO" id="GO:0003676">
    <property type="term" value="F:nucleic acid binding"/>
    <property type="evidence" value="ECO:0007669"/>
    <property type="project" value="InterPro"/>
</dbReference>
<keyword evidence="2" id="KW-0067">ATP-binding</keyword>
<gene>
    <name evidence="2" type="ORF">HII30_09710</name>
</gene>
<dbReference type="AlphaFoldDB" id="A0A848M967"/>
<keyword evidence="3" id="KW-1185">Reference proteome</keyword>
<dbReference type="RefSeq" id="WP_169504831.1">
    <property type="nucleotide sequence ID" value="NZ_JABBPN010000007.1"/>
</dbReference>
<dbReference type="PROSITE" id="PS50967">
    <property type="entry name" value="HRDC"/>
    <property type="match status" value="1"/>
</dbReference>
<dbReference type="SUPFAM" id="SSF47819">
    <property type="entry name" value="HRDC-like"/>
    <property type="match status" value="1"/>
</dbReference>
<dbReference type="Gene3D" id="1.10.150.80">
    <property type="entry name" value="HRDC domain"/>
    <property type="match status" value="1"/>
</dbReference>
<accession>A0A848M967</accession>
<dbReference type="GO" id="GO:0004386">
    <property type="term" value="F:helicase activity"/>
    <property type="evidence" value="ECO:0007669"/>
    <property type="project" value="UniProtKB-KW"/>
</dbReference>
<evidence type="ECO:0000313" key="3">
    <source>
        <dbReference type="Proteomes" id="UP000565468"/>
    </source>
</evidence>
<evidence type="ECO:0000259" key="1">
    <source>
        <dbReference type="PROSITE" id="PS50967"/>
    </source>
</evidence>
<dbReference type="EMBL" id="JABBPN010000007">
    <property type="protein sequence ID" value="NMO96044.1"/>
    <property type="molecule type" value="Genomic_DNA"/>
</dbReference>
<evidence type="ECO:0000313" key="2">
    <source>
        <dbReference type="EMBL" id="NMO96044.1"/>
    </source>
</evidence>
<comment type="caution">
    <text evidence="2">The sequence shown here is derived from an EMBL/GenBank/DDBJ whole genome shotgun (WGS) entry which is preliminary data.</text>
</comment>
<dbReference type="InterPro" id="IPR002121">
    <property type="entry name" value="HRDC_dom"/>
</dbReference>
<organism evidence="2 3">
    <name type="scientific">Paenibacillus lemnae</name>
    <dbReference type="NCBI Taxonomy" id="1330551"/>
    <lineage>
        <taxon>Bacteria</taxon>
        <taxon>Bacillati</taxon>
        <taxon>Bacillota</taxon>
        <taxon>Bacilli</taxon>
        <taxon>Bacillales</taxon>
        <taxon>Paenibacillaceae</taxon>
        <taxon>Paenibacillus</taxon>
    </lineage>
</organism>
<reference evidence="2 3" key="1">
    <citation type="submission" date="2020-04" db="EMBL/GenBank/DDBJ databases">
        <title>Paenibacillus algicola sp. nov., a novel marine bacterium producing alginate lyase.</title>
        <authorList>
            <person name="Huang H."/>
        </authorList>
    </citation>
    <scope>NUCLEOTIDE SEQUENCE [LARGE SCALE GENOMIC DNA]</scope>
    <source>
        <strain evidence="2 3">L7-75</strain>
    </source>
</reference>
<sequence length="334" mass="38579">MQIVFMNQMSRTGSGDGGAAQVWIGEEEGIWQLGWRETGEEGDLQDESWYEGGSWQELLCVYRHGLAQKLGAGYRPVIEGVFHESDEIKGRNQHALKLQCYSELHSSDDLYSELCSWRRKKAAAGRKAPYFIASNRVLRMISAFVPHTREELLQLPGIGSSKAEEHGEEWLELTGKVTRSFQFPLDWVDRVLGEEEFMTWQYKQKEQKYKQELEHYRMSRLLLAGISEGLSIEELSSRTGLTRRAVVEALEDLEKEGYDTEVLIQSELVNMPESEQNSIWQSYEELGDTFLKPVLQRVYGGETAVEAAQEELYERLRLIRIRFRREQGEQKQAV</sequence>
<protein>
    <submittedName>
        <fullName evidence="2">Helicase</fullName>
    </submittedName>
</protein>
<keyword evidence="2" id="KW-0378">Hydrolase</keyword>
<proteinExistence type="predicted"/>
<keyword evidence="2" id="KW-0547">Nucleotide-binding</keyword>